<reference evidence="8" key="1">
    <citation type="submission" date="2017-08" db="EMBL/GenBank/DDBJ databases">
        <title>A dynamic microbial community with high functional redundancy inhabits the cold, oxic subseafloor aquifer.</title>
        <authorList>
            <person name="Tully B.J."/>
            <person name="Wheat C.G."/>
            <person name="Glazer B.T."/>
            <person name="Huber J.A."/>
        </authorList>
    </citation>
    <scope>NUCLEOTIDE SEQUENCE [LARGE SCALE GENOMIC DNA]</scope>
</reference>
<dbReference type="PROSITE" id="PS51318">
    <property type="entry name" value="TAT"/>
    <property type="match status" value="1"/>
</dbReference>
<gene>
    <name evidence="7" type="ORF">COC19_03550</name>
</gene>
<proteinExistence type="predicted"/>
<dbReference type="InterPro" id="IPR011707">
    <property type="entry name" value="Cu-oxidase-like_N"/>
</dbReference>
<dbReference type="InterPro" id="IPR006311">
    <property type="entry name" value="TAT_signal"/>
</dbReference>
<organism evidence="7 8">
    <name type="scientific">SAR86 cluster bacterium</name>
    <dbReference type="NCBI Taxonomy" id="2030880"/>
    <lineage>
        <taxon>Bacteria</taxon>
        <taxon>Pseudomonadati</taxon>
        <taxon>Pseudomonadota</taxon>
        <taxon>Gammaproteobacteria</taxon>
        <taxon>SAR86 cluster</taxon>
    </lineage>
</organism>
<evidence type="ECO:0000256" key="2">
    <source>
        <dbReference type="ARBA" id="ARBA00023002"/>
    </source>
</evidence>
<feature type="domain" description="Plastocyanin-like" evidence="5">
    <location>
        <begin position="171"/>
        <end position="313"/>
    </location>
</feature>
<dbReference type="Gene3D" id="2.60.40.420">
    <property type="entry name" value="Cupredoxins - blue copper proteins"/>
    <property type="match status" value="2"/>
</dbReference>
<feature type="region of interest" description="Disordered" evidence="4">
    <location>
        <begin position="27"/>
        <end position="53"/>
    </location>
</feature>
<dbReference type="InterPro" id="IPR001117">
    <property type="entry name" value="Cu-oxidase_2nd"/>
</dbReference>
<dbReference type="Proteomes" id="UP000218172">
    <property type="component" value="Unassembled WGS sequence"/>
</dbReference>
<keyword evidence="2" id="KW-0560">Oxidoreductase</keyword>
<evidence type="ECO:0008006" key="9">
    <source>
        <dbReference type="Google" id="ProtNLM"/>
    </source>
</evidence>
<feature type="compositionally biased region" description="Polar residues" evidence="4">
    <location>
        <begin position="29"/>
        <end position="52"/>
    </location>
</feature>
<dbReference type="InterPro" id="IPR008972">
    <property type="entry name" value="Cupredoxin"/>
</dbReference>
<dbReference type="EMBL" id="NVQR01000048">
    <property type="protein sequence ID" value="PCH61997.1"/>
    <property type="molecule type" value="Genomic_DNA"/>
</dbReference>
<dbReference type="PANTHER" id="PTHR11709">
    <property type="entry name" value="MULTI-COPPER OXIDASE"/>
    <property type="match status" value="1"/>
</dbReference>
<dbReference type="Pfam" id="PF07732">
    <property type="entry name" value="Cu-oxidase_3"/>
    <property type="match status" value="1"/>
</dbReference>
<accession>A0A2A4MQH8</accession>
<evidence type="ECO:0000259" key="5">
    <source>
        <dbReference type="Pfam" id="PF00394"/>
    </source>
</evidence>
<keyword evidence="1" id="KW-0479">Metal-binding</keyword>
<name>A0A2A4MQH8_9GAMM</name>
<dbReference type="GO" id="GO:0016491">
    <property type="term" value="F:oxidoreductase activity"/>
    <property type="evidence" value="ECO:0007669"/>
    <property type="project" value="UniProtKB-KW"/>
</dbReference>
<evidence type="ECO:0000256" key="4">
    <source>
        <dbReference type="SAM" id="MobiDB-lite"/>
    </source>
</evidence>
<protein>
    <recommendedName>
        <fullName evidence="9">Copper oxidase</fullName>
    </recommendedName>
</protein>
<dbReference type="CDD" id="cd04206">
    <property type="entry name" value="CuRO_1_LCC_like"/>
    <property type="match status" value="1"/>
</dbReference>
<evidence type="ECO:0000313" key="8">
    <source>
        <dbReference type="Proteomes" id="UP000218172"/>
    </source>
</evidence>
<evidence type="ECO:0000256" key="3">
    <source>
        <dbReference type="ARBA" id="ARBA00023008"/>
    </source>
</evidence>
<comment type="caution">
    <text evidence="7">The sequence shown here is derived from an EMBL/GenBank/DDBJ whole genome shotgun (WGS) entry which is preliminary data.</text>
</comment>
<feature type="non-terminal residue" evidence="7">
    <location>
        <position position="320"/>
    </location>
</feature>
<dbReference type="GO" id="GO:0005507">
    <property type="term" value="F:copper ion binding"/>
    <property type="evidence" value="ECO:0007669"/>
    <property type="project" value="InterPro"/>
</dbReference>
<dbReference type="InterPro" id="IPR045087">
    <property type="entry name" value="Cu-oxidase_fam"/>
</dbReference>
<dbReference type="AlphaFoldDB" id="A0A2A4MQH8"/>
<dbReference type="PANTHER" id="PTHR11709:SF394">
    <property type="entry name" value="FI03373P-RELATED"/>
    <property type="match status" value="1"/>
</dbReference>
<evidence type="ECO:0000313" key="7">
    <source>
        <dbReference type="EMBL" id="PCH61997.1"/>
    </source>
</evidence>
<keyword evidence="3" id="KW-0186">Copper</keyword>
<sequence length="320" mass="35668">MSEKKTRRVFLKMGAATLVAATAKTTIAQSRSAGSRNNAAQTHEYDFTTSAFEGSPDGRAKELWGYNKQFPGPEIRVKEGDTIRVRVNNQMAESTSIHWHGMKQRGTWQMDGVTPISRPPIEPGESFVYEFKAEPAGTHWYHSHTGVQYSDGLYGPLVVEAQSDNYEYDRDQVLMIGDWFVEPSAIVYEKIQNGTYRAAEPVGDGTPKPDYGDVPFESFLFNGKGVLPNDLNGDMNVFKVKKGETIRFRIINSSSTYTFKLQFDRHQMKVIETDGQAVAPVITDCMTIDIGERVDVLVTANHSGSHYIRAATMDGKMGMA</sequence>
<dbReference type="Pfam" id="PF00394">
    <property type="entry name" value="Cu-oxidase"/>
    <property type="match status" value="1"/>
</dbReference>
<dbReference type="SUPFAM" id="SSF49503">
    <property type="entry name" value="Cupredoxins"/>
    <property type="match status" value="2"/>
</dbReference>
<evidence type="ECO:0000256" key="1">
    <source>
        <dbReference type="ARBA" id="ARBA00022723"/>
    </source>
</evidence>
<evidence type="ECO:0000259" key="6">
    <source>
        <dbReference type="Pfam" id="PF07732"/>
    </source>
</evidence>
<feature type="domain" description="Plastocyanin-like" evidence="6">
    <location>
        <begin position="55"/>
        <end position="163"/>
    </location>
</feature>